<dbReference type="Pfam" id="PF00171">
    <property type="entry name" value="Aldedh"/>
    <property type="match status" value="1"/>
</dbReference>
<dbReference type="InterPro" id="IPR016162">
    <property type="entry name" value="Ald_DH_N"/>
</dbReference>
<dbReference type="PROSITE" id="PS00687">
    <property type="entry name" value="ALDEHYDE_DEHYDR_GLU"/>
    <property type="match status" value="1"/>
</dbReference>
<dbReference type="GO" id="GO:0004777">
    <property type="term" value="F:succinate-semialdehyde dehydrogenase (NAD+) activity"/>
    <property type="evidence" value="ECO:0007669"/>
    <property type="project" value="TreeGrafter"/>
</dbReference>
<dbReference type="InterPro" id="IPR016161">
    <property type="entry name" value="Ald_DH/histidinol_DH"/>
</dbReference>
<dbReference type="FunFam" id="3.40.605.10:FF:000005">
    <property type="entry name" value="Succinate-semialdehyde dehydrogenase I"/>
    <property type="match status" value="1"/>
</dbReference>
<dbReference type="InterPro" id="IPR029510">
    <property type="entry name" value="Ald_DH_CS_GLU"/>
</dbReference>
<feature type="active site" evidence="3">
    <location>
        <position position="244"/>
    </location>
</feature>
<comment type="caution">
    <text evidence="6">The sequence shown here is derived from an EMBL/GenBank/DDBJ whole genome shotgun (WGS) entry which is preliminary data.</text>
</comment>
<dbReference type="SUPFAM" id="SSF53720">
    <property type="entry name" value="ALDH-like"/>
    <property type="match status" value="1"/>
</dbReference>
<reference evidence="6 7" key="1">
    <citation type="submission" date="2018-05" db="EMBL/GenBank/DDBJ databases">
        <title>Description of Sphingomonas pokkalii sp nov, isolated from the rhizosphere of saline tolerant pokkali rice and its draft genome analysis.</title>
        <authorList>
            <person name="Menon R."/>
            <person name="Kumari S."/>
            <person name="Rameshkumar N."/>
        </authorList>
    </citation>
    <scope>NUCLEOTIDE SEQUENCE [LARGE SCALE GENOMIC DNA]</scope>
    <source>
        <strain evidence="6 7">L3B27</strain>
    </source>
</reference>
<dbReference type="EMBL" id="QENQ01000001">
    <property type="protein sequence ID" value="PVX31608.1"/>
    <property type="molecule type" value="Genomic_DNA"/>
</dbReference>
<dbReference type="PROSITE" id="PS00070">
    <property type="entry name" value="ALDEHYDE_DEHYDR_CYS"/>
    <property type="match status" value="1"/>
</dbReference>
<dbReference type="FunFam" id="3.40.309.10:FF:000004">
    <property type="entry name" value="Succinate-semialdehyde dehydrogenase I"/>
    <property type="match status" value="1"/>
</dbReference>
<accession>A0A2U0SJT9</accession>
<evidence type="ECO:0000313" key="6">
    <source>
        <dbReference type="EMBL" id="PVX31608.1"/>
    </source>
</evidence>
<dbReference type="PANTHER" id="PTHR43353">
    <property type="entry name" value="SUCCINATE-SEMIALDEHYDE DEHYDROGENASE, MITOCHONDRIAL"/>
    <property type="match status" value="1"/>
</dbReference>
<sequence length="475" mass="50325">MLAQIRATLDDSDDALAVHDPATGARIAGVRAWTEAEVAAAIVEADRVRPAWARRTAKDRALVLRAWHDRILAAQADLAALITAECGKPLAEAMGEVAYAAAYVEWFAEEGKRAYGEVIPTFAADRRVLTIRQPVGTCVAITPWNFPLAMIARKVAPALAAGCSMVAKPAEATPLSALALEQLARDAGVPEGLFRVTPSNDPVAIGRLFCTHPLVRKLSFTGSTRVGKILMAQAADQVLRLSLELGGNAPFVVMDDADLDRAVQALIEAKFRNAGQTCVCANRILVHADVHDAFVAKLAARVEQFRVGAGCAADTQIGPLIDPAAARRVQALIDGALAEGARLAARAPLPDALSDSFVAPTILDGVRPDMALAQGEIFGPVAPILRFADEAEAIRLANDTPYGLAAYLFTASQARAWRMMEALEYGMVAVNEGRLSSEVAPFGGIKQSGQGREGSLHGLADYMEIKYALFGGIDG</sequence>
<dbReference type="OrthoDB" id="9802947at2"/>
<name>A0A2U0SJT9_9SPHN</name>
<dbReference type="InterPro" id="IPR016160">
    <property type="entry name" value="Ald_DH_CS_CYS"/>
</dbReference>
<dbReference type="InterPro" id="IPR050740">
    <property type="entry name" value="Aldehyde_DH_Superfamily"/>
</dbReference>
<dbReference type="InterPro" id="IPR015590">
    <property type="entry name" value="Aldehyde_DH_dom"/>
</dbReference>
<feature type="domain" description="Aldehyde dehydrogenase" evidence="5">
    <location>
        <begin position="12"/>
        <end position="467"/>
    </location>
</feature>
<evidence type="ECO:0000259" key="5">
    <source>
        <dbReference type="Pfam" id="PF00171"/>
    </source>
</evidence>
<gene>
    <name evidence="6" type="ORF">DD559_17005</name>
</gene>
<dbReference type="Proteomes" id="UP000245890">
    <property type="component" value="Unassembled WGS sequence"/>
</dbReference>
<proteinExistence type="inferred from homology"/>
<evidence type="ECO:0000313" key="7">
    <source>
        <dbReference type="Proteomes" id="UP000245890"/>
    </source>
</evidence>
<dbReference type="InterPro" id="IPR016163">
    <property type="entry name" value="Ald_DH_C"/>
</dbReference>
<comment type="similarity">
    <text evidence="1 4">Belongs to the aldehyde dehydrogenase family.</text>
</comment>
<evidence type="ECO:0000256" key="4">
    <source>
        <dbReference type="RuleBase" id="RU003345"/>
    </source>
</evidence>
<evidence type="ECO:0000256" key="2">
    <source>
        <dbReference type="ARBA" id="ARBA00023002"/>
    </source>
</evidence>
<dbReference type="GO" id="GO:0009450">
    <property type="term" value="P:gamma-aminobutyric acid catabolic process"/>
    <property type="evidence" value="ECO:0007669"/>
    <property type="project" value="TreeGrafter"/>
</dbReference>
<dbReference type="PANTHER" id="PTHR43353:SF5">
    <property type="entry name" value="SUCCINATE-SEMIALDEHYDE DEHYDROGENASE, MITOCHONDRIAL"/>
    <property type="match status" value="1"/>
</dbReference>
<dbReference type="AlphaFoldDB" id="A0A2U0SJT9"/>
<evidence type="ECO:0000256" key="1">
    <source>
        <dbReference type="ARBA" id="ARBA00009986"/>
    </source>
</evidence>
<keyword evidence="2 4" id="KW-0560">Oxidoreductase</keyword>
<keyword evidence="7" id="KW-1185">Reference proteome</keyword>
<dbReference type="Gene3D" id="3.40.605.10">
    <property type="entry name" value="Aldehyde Dehydrogenase, Chain A, domain 1"/>
    <property type="match status" value="1"/>
</dbReference>
<dbReference type="Gene3D" id="3.40.309.10">
    <property type="entry name" value="Aldehyde Dehydrogenase, Chain A, domain 2"/>
    <property type="match status" value="1"/>
</dbReference>
<evidence type="ECO:0000256" key="3">
    <source>
        <dbReference type="PROSITE-ProRule" id="PRU10007"/>
    </source>
</evidence>
<organism evidence="6 7">
    <name type="scientific">Sphingomonas pokkalii</name>
    <dbReference type="NCBI Taxonomy" id="2175090"/>
    <lineage>
        <taxon>Bacteria</taxon>
        <taxon>Pseudomonadati</taxon>
        <taxon>Pseudomonadota</taxon>
        <taxon>Alphaproteobacteria</taxon>
        <taxon>Sphingomonadales</taxon>
        <taxon>Sphingomonadaceae</taxon>
        <taxon>Sphingomonas</taxon>
    </lineage>
</organism>
<protein>
    <submittedName>
        <fullName evidence="6">Succinate-semialdehyde dehydrogenase (NADP(+))</fullName>
    </submittedName>
</protein>
<dbReference type="CDD" id="cd07103">
    <property type="entry name" value="ALDH_F5_SSADH_GabD"/>
    <property type="match status" value="1"/>
</dbReference>